<protein>
    <submittedName>
        <fullName evidence="2">Uncharacterized protein</fullName>
    </submittedName>
</protein>
<feature type="compositionally biased region" description="Polar residues" evidence="1">
    <location>
        <begin position="22"/>
        <end position="118"/>
    </location>
</feature>
<dbReference type="Proteomes" id="UP000053660">
    <property type="component" value="Unassembled WGS sequence"/>
</dbReference>
<accession>A0A0B1SAG1</accession>
<proteinExistence type="predicted"/>
<evidence type="ECO:0000313" key="2">
    <source>
        <dbReference type="EMBL" id="KHJ82288.1"/>
    </source>
</evidence>
<feature type="compositionally biased region" description="Polar residues" evidence="1">
    <location>
        <begin position="138"/>
        <end position="148"/>
    </location>
</feature>
<dbReference type="EMBL" id="KN580696">
    <property type="protein sequence ID" value="KHJ82288.1"/>
    <property type="molecule type" value="Genomic_DNA"/>
</dbReference>
<feature type="non-terminal residue" evidence="2">
    <location>
        <position position="1"/>
    </location>
</feature>
<keyword evidence="3" id="KW-1185">Reference proteome</keyword>
<organism evidence="2 3">
    <name type="scientific">Oesophagostomum dentatum</name>
    <name type="common">Nodular worm</name>
    <dbReference type="NCBI Taxonomy" id="61180"/>
    <lineage>
        <taxon>Eukaryota</taxon>
        <taxon>Metazoa</taxon>
        <taxon>Ecdysozoa</taxon>
        <taxon>Nematoda</taxon>
        <taxon>Chromadorea</taxon>
        <taxon>Rhabditida</taxon>
        <taxon>Rhabditina</taxon>
        <taxon>Rhabditomorpha</taxon>
        <taxon>Strongyloidea</taxon>
        <taxon>Strongylidae</taxon>
        <taxon>Oesophagostomum</taxon>
    </lineage>
</organism>
<sequence length="167" mass="17266">LISSALGLLSSTSIVPTEDESTSSINTGFSKADSGNTTTLVNMQAGDKSSASEITTSKSRVYEQGTLTSSPKTSAQTAVGSDPLSTVNVAVENSSTASTRPETDSISSGSVATSNVGSGVQLDEHNNRSRTLRPRLELQSSTTESAKLNSRAKRGGTQIISTLTSYQ</sequence>
<name>A0A0B1SAG1_OESDE</name>
<feature type="region of interest" description="Disordered" evidence="1">
    <location>
        <begin position="15"/>
        <end position="154"/>
    </location>
</feature>
<dbReference type="AlphaFoldDB" id="A0A0B1SAG1"/>
<reference evidence="2 3" key="1">
    <citation type="submission" date="2014-03" db="EMBL/GenBank/DDBJ databases">
        <title>Draft genome of the hookworm Oesophagostomum dentatum.</title>
        <authorList>
            <person name="Mitreva M."/>
        </authorList>
    </citation>
    <scope>NUCLEOTIDE SEQUENCE [LARGE SCALE GENOMIC DNA]</scope>
    <source>
        <strain evidence="2 3">OD-Hann</strain>
    </source>
</reference>
<evidence type="ECO:0000256" key="1">
    <source>
        <dbReference type="SAM" id="MobiDB-lite"/>
    </source>
</evidence>
<evidence type="ECO:0000313" key="3">
    <source>
        <dbReference type="Proteomes" id="UP000053660"/>
    </source>
</evidence>
<gene>
    <name evidence="2" type="ORF">OESDEN_18020</name>
</gene>